<evidence type="ECO:0000256" key="1">
    <source>
        <dbReference type="ARBA" id="ARBA00004651"/>
    </source>
</evidence>
<evidence type="ECO:0000256" key="2">
    <source>
        <dbReference type="ARBA" id="ARBA00009047"/>
    </source>
</evidence>
<keyword evidence="6 9" id="KW-0812">Transmembrane</keyword>
<feature type="domain" description="ABC transmembrane type-1" evidence="11">
    <location>
        <begin position="304"/>
        <end position="522"/>
    </location>
</feature>
<organism evidence="12 13">
    <name type="scientific">Ornithinimicrobium faecis</name>
    <dbReference type="NCBI Taxonomy" id="2934158"/>
    <lineage>
        <taxon>Bacteria</taxon>
        <taxon>Bacillati</taxon>
        <taxon>Actinomycetota</taxon>
        <taxon>Actinomycetes</taxon>
        <taxon>Micrococcales</taxon>
        <taxon>Ornithinimicrobiaceae</taxon>
        <taxon>Ornithinimicrobium</taxon>
    </lineage>
</organism>
<keyword evidence="13" id="KW-1185">Reference proteome</keyword>
<feature type="transmembrane region" description="Helical" evidence="9">
    <location>
        <begin position="432"/>
        <end position="455"/>
    </location>
</feature>
<keyword evidence="8 9" id="KW-0472">Membrane</keyword>
<evidence type="ECO:0000256" key="5">
    <source>
        <dbReference type="ARBA" id="ARBA00022597"/>
    </source>
</evidence>
<evidence type="ECO:0000256" key="8">
    <source>
        <dbReference type="ARBA" id="ARBA00023136"/>
    </source>
</evidence>
<comment type="similarity">
    <text evidence="2 10">Belongs to the binding-protein-dependent transport system permease family. MalFG subfamily.</text>
</comment>
<evidence type="ECO:0000256" key="9">
    <source>
        <dbReference type="RuleBase" id="RU363032"/>
    </source>
</evidence>
<dbReference type="InterPro" id="IPR032550">
    <property type="entry name" value="TM_PBP2_N"/>
</dbReference>
<evidence type="ECO:0000313" key="13">
    <source>
        <dbReference type="Proteomes" id="UP001056455"/>
    </source>
</evidence>
<dbReference type="PANTHER" id="PTHR47314">
    <property type="entry name" value="MALTOSE/MALTODEXTRIN TRANSPORT SYSTEM PERMEASE PROTEIN MALF"/>
    <property type="match status" value="1"/>
</dbReference>
<gene>
    <name evidence="12" type="ORF">NF556_03580</name>
</gene>
<proteinExistence type="inferred from homology"/>
<dbReference type="SUPFAM" id="SSF161098">
    <property type="entry name" value="MetI-like"/>
    <property type="match status" value="1"/>
</dbReference>
<dbReference type="InterPro" id="IPR000515">
    <property type="entry name" value="MetI-like"/>
</dbReference>
<dbReference type="SUPFAM" id="SSF160964">
    <property type="entry name" value="MalF N-terminal region-like"/>
    <property type="match status" value="1"/>
</dbReference>
<evidence type="ECO:0000313" key="12">
    <source>
        <dbReference type="EMBL" id="USQ80753.1"/>
    </source>
</evidence>
<evidence type="ECO:0000256" key="3">
    <source>
        <dbReference type="ARBA" id="ARBA00022448"/>
    </source>
</evidence>
<evidence type="ECO:0000259" key="11">
    <source>
        <dbReference type="PROSITE" id="PS50928"/>
    </source>
</evidence>
<dbReference type="CDD" id="cd06261">
    <property type="entry name" value="TM_PBP2"/>
    <property type="match status" value="1"/>
</dbReference>
<evidence type="ECO:0000256" key="6">
    <source>
        <dbReference type="ARBA" id="ARBA00022692"/>
    </source>
</evidence>
<dbReference type="Gene3D" id="1.20.58.370">
    <property type="entry name" value="MalF N-terminal region-like"/>
    <property type="match status" value="1"/>
</dbReference>
<feature type="transmembrane region" description="Helical" evidence="9">
    <location>
        <begin position="342"/>
        <end position="362"/>
    </location>
</feature>
<comment type="subcellular location">
    <subcellularLocation>
        <location evidence="1 9">Cell membrane</location>
        <topology evidence="1 9">Multi-pass membrane protein</topology>
    </subcellularLocation>
</comment>
<reference evidence="12" key="1">
    <citation type="submission" date="2022-06" db="EMBL/GenBank/DDBJ databases">
        <title>Ornithinimicrobium HY1793.</title>
        <authorList>
            <person name="Huang Y."/>
        </authorList>
    </citation>
    <scope>NUCLEOTIDE SEQUENCE</scope>
    <source>
        <strain evidence="12">HY1793</strain>
    </source>
</reference>
<feature type="transmembrane region" description="Helical" evidence="9">
    <location>
        <begin position="42"/>
        <end position="62"/>
    </location>
</feature>
<keyword evidence="7 9" id="KW-1133">Transmembrane helix</keyword>
<keyword evidence="4 10" id="KW-1003">Cell membrane</keyword>
<keyword evidence="5 10" id="KW-0762">Sugar transport</keyword>
<dbReference type="Pfam" id="PF00528">
    <property type="entry name" value="BPD_transp_1"/>
    <property type="match status" value="1"/>
</dbReference>
<feature type="transmembrane region" description="Helical" evidence="9">
    <location>
        <begin position="501"/>
        <end position="523"/>
    </location>
</feature>
<dbReference type="Proteomes" id="UP001056455">
    <property type="component" value="Chromosome"/>
</dbReference>
<dbReference type="Pfam" id="PF16296">
    <property type="entry name" value="TM_PBP2_N"/>
    <property type="match status" value="1"/>
</dbReference>
<feature type="transmembrane region" description="Helical" evidence="9">
    <location>
        <begin position="15"/>
        <end position="36"/>
    </location>
</feature>
<protein>
    <recommendedName>
        <fullName evidence="10">Maltose/maltodextrin transport system permease protein</fullName>
    </recommendedName>
</protein>
<feature type="transmembrane region" description="Helical" evidence="9">
    <location>
        <begin position="390"/>
        <end position="411"/>
    </location>
</feature>
<dbReference type="InterPro" id="IPR035906">
    <property type="entry name" value="MetI-like_sf"/>
</dbReference>
<feature type="transmembrane region" description="Helical" evidence="9">
    <location>
        <begin position="304"/>
        <end position="330"/>
    </location>
</feature>
<comment type="function">
    <text evidence="10">Part of the ABC transporter complex MalEFGK involved in maltose/maltodextrin import. Probably responsible for the translocation of the substrate across the membrane.</text>
</comment>
<evidence type="ECO:0000256" key="10">
    <source>
        <dbReference type="RuleBase" id="RU367050"/>
    </source>
</evidence>
<dbReference type="InterPro" id="IPR035277">
    <property type="entry name" value="MalF_N"/>
</dbReference>
<name>A0ABY4YVK4_9MICO</name>
<dbReference type="PROSITE" id="PS50928">
    <property type="entry name" value="ABC_TM1"/>
    <property type="match status" value="1"/>
</dbReference>
<sequence>MSQAPVGQPPASPPWVLAVKWLLIALTLLACTYLAWRAVEAGSWLIVTVVAFVAMAVLVVYATRRGITLKYLLPGLLLLTLFQVWPIAYTVATAFTNYGDGHSLTKEEAIEAVQAQSVRPEPDSARYGMSVAIPEGEAIATADLSFLLSRPAAEDAGGDNVLDGQELFVGTMEGLEPLPADGVTLRGNGTIGEAPSFQVLTLVEANERAQDVAEFAVPLEGGAGIKAATGTQAFVGRTTTTYDADADTMTTIDGKVYVAQDGNFVPQDGEGPALPTGWTENVGLDNFTSIFTDSALRNGFLKIFLWNLVFPLVSVGSTFILGMLLALLFNDPRLKGKGIYRSLLILPYALPIFVTAIVWAAMFNQDFGMINDVTGLNIDWLGDPWAARSAVLITNLWLGFPYMFLICTGALQSIPSDVKEAASVDGAGPVRTLVSVTMPLLLVAVGPLLVASFAFNFNNFGLIYLLTGGGPFDAANSQVGNTDLLITFAYRLALESGTPNIGLASAVSIIIFLLVGALSYAGFRQSKALEEVN</sequence>
<dbReference type="EMBL" id="CP099489">
    <property type="protein sequence ID" value="USQ80753.1"/>
    <property type="molecule type" value="Genomic_DNA"/>
</dbReference>
<dbReference type="PANTHER" id="PTHR47314:SF1">
    <property type="entry name" value="MALTOSE_MALTODEXTRIN TRANSPORT SYSTEM PERMEASE PROTEIN MALF"/>
    <property type="match status" value="1"/>
</dbReference>
<evidence type="ECO:0000256" key="7">
    <source>
        <dbReference type="ARBA" id="ARBA00022989"/>
    </source>
</evidence>
<keyword evidence="3 9" id="KW-0813">Transport</keyword>
<dbReference type="Gene3D" id="1.10.3720.10">
    <property type="entry name" value="MetI-like"/>
    <property type="match status" value="1"/>
</dbReference>
<evidence type="ECO:0000256" key="4">
    <source>
        <dbReference type="ARBA" id="ARBA00022475"/>
    </source>
</evidence>
<dbReference type="RefSeq" id="WP_252594138.1">
    <property type="nucleotide sequence ID" value="NZ_CP099489.1"/>
</dbReference>
<accession>A0ABY4YVK4</accession>